<accession>A0A975DC86</accession>
<evidence type="ECO:0000313" key="11">
    <source>
        <dbReference type="Proteomes" id="UP000682739"/>
    </source>
</evidence>
<evidence type="ECO:0000256" key="8">
    <source>
        <dbReference type="ARBA" id="ARBA00049417"/>
    </source>
</evidence>
<dbReference type="SUPFAM" id="SSF56300">
    <property type="entry name" value="Metallo-dependent phosphatases"/>
    <property type="match status" value="1"/>
</dbReference>
<dbReference type="GO" id="GO:0008803">
    <property type="term" value="F:bis(5'-nucleosyl)-tetraphosphatase (symmetrical) activity"/>
    <property type="evidence" value="ECO:0007669"/>
    <property type="project" value="UniProtKB-EC"/>
</dbReference>
<evidence type="ECO:0000256" key="3">
    <source>
        <dbReference type="ARBA" id="ARBA00012506"/>
    </source>
</evidence>
<name>A0A975DC86_9GAMM</name>
<protein>
    <recommendedName>
        <fullName evidence="3">bis(5'-nucleosyl)-tetraphosphatase (symmetrical)</fullName>
        <ecNumber evidence="3">3.6.1.41</ecNumber>
    </recommendedName>
    <alternativeName>
        <fullName evidence="6">Ap4A hydrolase</fullName>
    </alternativeName>
    <alternativeName>
        <fullName evidence="5">Diadenosine 5',5'''-P1,P4-tetraphosphate pyrophosphohydrolase</fullName>
    </alternativeName>
    <alternativeName>
        <fullName evidence="7">Diadenosine tetraphosphatase</fullName>
    </alternativeName>
</protein>
<dbReference type="PANTHER" id="PTHR40942">
    <property type="match status" value="1"/>
</dbReference>
<dbReference type="InterPro" id="IPR029052">
    <property type="entry name" value="Metallo-depent_PP-like"/>
</dbReference>
<dbReference type="Gene3D" id="3.60.21.10">
    <property type="match status" value="1"/>
</dbReference>
<dbReference type="InterPro" id="IPR004617">
    <property type="entry name" value="ApaH"/>
</dbReference>
<dbReference type="RefSeq" id="WP_208831726.1">
    <property type="nucleotide sequence ID" value="NZ_CP072110.1"/>
</dbReference>
<evidence type="ECO:0000256" key="7">
    <source>
        <dbReference type="ARBA" id="ARBA00033210"/>
    </source>
</evidence>
<organism evidence="10 11">
    <name type="scientific">Psychrosphaera ytuae</name>
    <dbReference type="NCBI Taxonomy" id="2820710"/>
    <lineage>
        <taxon>Bacteria</taxon>
        <taxon>Pseudomonadati</taxon>
        <taxon>Pseudomonadota</taxon>
        <taxon>Gammaproteobacteria</taxon>
        <taxon>Alteromonadales</taxon>
        <taxon>Pseudoalteromonadaceae</taxon>
        <taxon>Psychrosphaera</taxon>
    </lineage>
</organism>
<dbReference type="NCBIfam" id="TIGR00668">
    <property type="entry name" value="apaH"/>
    <property type="match status" value="1"/>
</dbReference>
<reference evidence="10" key="1">
    <citation type="submission" date="2021-03" db="EMBL/GenBank/DDBJ databases">
        <title>Description of Psychrosphaera ytuae sp. nov. isolated from deep sea sediment of South China Sea.</title>
        <authorList>
            <person name="Zhang J."/>
            <person name="Xu X.-D."/>
        </authorList>
    </citation>
    <scope>NUCLEOTIDE SEQUENCE</scope>
    <source>
        <strain evidence="10">MTZ26</strain>
    </source>
</reference>
<dbReference type="NCBIfam" id="NF001204">
    <property type="entry name" value="PRK00166.1"/>
    <property type="match status" value="1"/>
</dbReference>
<comment type="similarity">
    <text evidence="2">Belongs to the Ap4A hydrolase family.</text>
</comment>
<dbReference type="InterPro" id="IPR004843">
    <property type="entry name" value="Calcineurin-like_PHP"/>
</dbReference>
<dbReference type="AlphaFoldDB" id="A0A975DC86"/>
<evidence type="ECO:0000313" key="10">
    <source>
        <dbReference type="EMBL" id="QTH63671.1"/>
    </source>
</evidence>
<dbReference type="Proteomes" id="UP000682739">
    <property type="component" value="Chromosome"/>
</dbReference>
<comment type="catalytic activity">
    <reaction evidence="8">
        <text>P(1),P(4)-bis(5'-adenosyl) tetraphosphate + H2O = 2 ADP + 2 H(+)</text>
        <dbReference type="Rhea" id="RHEA:24252"/>
        <dbReference type="ChEBI" id="CHEBI:15377"/>
        <dbReference type="ChEBI" id="CHEBI:15378"/>
        <dbReference type="ChEBI" id="CHEBI:58141"/>
        <dbReference type="ChEBI" id="CHEBI:456216"/>
        <dbReference type="EC" id="3.6.1.41"/>
    </reaction>
</comment>
<feature type="domain" description="Calcineurin-like phosphoesterase" evidence="9">
    <location>
        <begin position="5"/>
        <end position="163"/>
    </location>
</feature>
<sequence length="269" mass="30584">MADYFIGDIQGCFAGLQKALATVQFEHGRDTLWLTGDLIARGDDSLSTLSFLADHESSVRTVLGNHDLHFLAVANGLKNVNPKDNLQPLIDSARLPYFRDWLRAQPLLLALPDESGFMSHAGLPPLWSPKKAKKWASILQESLRSADYRQFLSEMYGNKPVKWDKNLTRQEKITFSVNAFTRMRFCTKSGELDFSNKSSPKSSEANSLIPWFEFEPERFDTTKWVFGHWAALMGETQNPNVIGLDTGFVWGNYLTIMHWQNHQKIQISA</sequence>
<evidence type="ECO:0000256" key="4">
    <source>
        <dbReference type="ARBA" id="ARBA00022801"/>
    </source>
</evidence>
<dbReference type="Pfam" id="PF00149">
    <property type="entry name" value="Metallophos"/>
    <property type="match status" value="1"/>
</dbReference>
<dbReference type="PANTHER" id="PTHR40942:SF4">
    <property type="entry name" value="CYTOCHROME C5"/>
    <property type="match status" value="1"/>
</dbReference>
<keyword evidence="4 10" id="KW-0378">Hydrolase</keyword>
<proteinExistence type="inferred from homology"/>
<dbReference type="KEGG" id="psym:J1N51_13255"/>
<keyword evidence="11" id="KW-1185">Reference proteome</keyword>
<evidence type="ECO:0000259" key="9">
    <source>
        <dbReference type="Pfam" id="PF00149"/>
    </source>
</evidence>
<evidence type="ECO:0000256" key="2">
    <source>
        <dbReference type="ARBA" id="ARBA00005419"/>
    </source>
</evidence>
<evidence type="ECO:0000256" key="6">
    <source>
        <dbReference type="ARBA" id="ARBA00032248"/>
    </source>
</evidence>
<dbReference type="EC" id="3.6.1.41" evidence="3"/>
<gene>
    <name evidence="10" type="ORF">J1N51_13255</name>
</gene>
<evidence type="ECO:0000256" key="1">
    <source>
        <dbReference type="ARBA" id="ARBA00003413"/>
    </source>
</evidence>
<evidence type="ECO:0000256" key="5">
    <source>
        <dbReference type="ARBA" id="ARBA00031248"/>
    </source>
</evidence>
<comment type="function">
    <text evidence="1">Hydrolyzes diadenosine 5',5'''-P1,P4-tetraphosphate to yield ADP.</text>
</comment>
<dbReference type="EMBL" id="CP072110">
    <property type="protein sequence ID" value="QTH63671.1"/>
    <property type="molecule type" value="Genomic_DNA"/>
</dbReference>
<dbReference type="PIRSF" id="PIRSF000903">
    <property type="entry name" value="B5n-ttraPtase_sm"/>
    <property type="match status" value="1"/>
</dbReference>